<dbReference type="OrthoDB" id="1470350at2759"/>
<feature type="transmembrane region" description="Helical" evidence="11">
    <location>
        <begin position="7"/>
        <end position="30"/>
    </location>
</feature>
<keyword evidence="6 11" id="KW-1133">Transmembrane helix</keyword>
<name>A0A5J5BHL2_9ASTE</name>
<evidence type="ECO:0000256" key="5">
    <source>
        <dbReference type="ARBA" id="ARBA00022723"/>
    </source>
</evidence>
<keyword evidence="8" id="KW-0408">Iron</keyword>
<dbReference type="PANTHER" id="PTHR24282:SF255">
    <property type="entry name" value="CYTOCHROME P450 72A11-RELATED"/>
    <property type="match status" value="1"/>
</dbReference>
<evidence type="ECO:0000256" key="8">
    <source>
        <dbReference type="ARBA" id="ARBA00023004"/>
    </source>
</evidence>
<accession>A0A5J5BHL2</accession>
<dbReference type="GO" id="GO:0005506">
    <property type="term" value="F:iron ion binding"/>
    <property type="evidence" value="ECO:0007669"/>
    <property type="project" value="InterPro"/>
</dbReference>
<comment type="subcellular location">
    <subcellularLocation>
        <location evidence="1">Membrane</location>
    </subcellularLocation>
</comment>
<gene>
    <name evidence="12" type="ORF">F0562_025250</name>
</gene>
<keyword evidence="7" id="KW-0560">Oxidoreductase</keyword>
<dbReference type="PRINTS" id="PR00385">
    <property type="entry name" value="P450"/>
</dbReference>
<evidence type="ECO:0000256" key="4">
    <source>
        <dbReference type="ARBA" id="ARBA00022692"/>
    </source>
</evidence>
<dbReference type="GO" id="GO:0020037">
    <property type="term" value="F:heme binding"/>
    <property type="evidence" value="ECO:0007669"/>
    <property type="project" value="InterPro"/>
</dbReference>
<dbReference type="InterPro" id="IPR002401">
    <property type="entry name" value="Cyt_P450_E_grp-I"/>
</dbReference>
<proteinExistence type="inferred from homology"/>
<dbReference type="SUPFAM" id="SSF48264">
    <property type="entry name" value="Cytochrome P450"/>
    <property type="match status" value="1"/>
</dbReference>
<dbReference type="Proteomes" id="UP000325577">
    <property type="component" value="Linkage Group LG13"/>
</dbReference>
<evidence type="ECO:0000256" key="11">
    <source>
        <dbReference type="SAM" id="Phobius"/>
    </source>
</evidence>
<evidence type="ECO:0000313" key="13">
    <source>
        <dbReference type="Proteomes" id="UP000325577"/>
    </source>
</evidence>
<dbReference type="GO" id="GO:0004497">
    <property type="term" value="F:monooxygenase activity"/>
    <property type="evidence" value="ECO:0007669"/>
    <property type="project" value="UniProtKB-KW"/>
</dbReference>
<reference evidence="12 13" key="1">
    <citation type="submission" date="2019-09" db="EMBL/GenBank/DDBJ databases">
        <title>A chromosome-level genome assembly of the Chinese tupelo Nyssa sinensis.</title>
        <authorList>
            <person name="Yang X."/>
            <person name="Kang M."/>
            <person name="Yang Y."/>
            <person name="Xiong H."/>
            <person name="Wang M."/>
            <person name="Zhang Z."/>
            <person name="Wang Z."/>
            <person name="Wu H."/>
            <person name="Ma T."/>
            <person name="Liu J."/>
            <person name="Xi Z."/>
        </authorList>
    </citation>
    <scope>NUCLEOTIDE SEQUENCE [LARGE SCALE GENOMIC DNA]</scope>
    <source>
        <strain evidence="12">J267</strain>
        <tissue evidence="12">Leaf</tissue>
    </source>
</reference>
<comment type="similarity">
    <text evidence="2">Belongs to the cytochrome P450 family.</text>
</comment>
<evidence type="ECO:0000313" key="12">
    <source>
        <dbReference type="EMBL" id="KAA8541287.1"/>
    </source>
</evidence>
<protein>
    <recommendedName>
        <fullName evidence="14">Cytochrome P450</fullName>
    </recommendedName>
</protein>
<dbReference type="Pfam" id="PF00067">
    <property type="entry name" value="p450"/>
    <property type="match status" value="1"/>
</dbReference>
<keyword evidence="3" id="KW-0349">Heme</keyword>
<dbReference type="PANTHER" id="PTHR24282">
    <property type="entry name" value="CYTOCHROME P450 FAMILY MEMBER"/>
    <property type="match status" value="1"/>
</dbReference>
<evidence type="ECO:0000256" key="7">
    <source>
        <dbReference type="ARBA" id="ARBA00023002"/>
    </source>
</evidence>
<dbReference type="EMBL" id="CM018036">
    <property type="protein sequence ID" value="KAA8541287.1"/>
    <property type="molecule type" value="Genomic_DNA"/>
</dbReference>
<dbReference type="AlphaFoldDB" id="A0A5J5BHL2"/>
<keyword evidence="5" id="KW-0479">Metal-binding</keyword>
<dbReference type="InterPro" id="IPR036396">
    <property type="entry name" value="Cyt_P450_sf"/>
</dbReference>
<dbReference type="InterPro" id="IPR050665">
    <property type="entry name" value="Cytochrome_P450_Monooxygen"/>
</dbReference>
<sequence>MKMEIVYCVTVCCAIVVVILAWKVLNWAWLRPKKLEKCLRQQGLNGSSYKLLFGDIKEMSGMLEEAKSKPINLSDDIVTRIQPFIHKSIQTYGKNSFIWIGPKPLVYIIDPENIRDILSKNFHFQKPKGNPLGKLLASGLVDYETEKWAKHRKIINPAFHQEKLKQMLPAFYLSCSEIMSKWEKTVSTEGPCELDVWPDLQTLTSDVISRTAFGSSYEEGRRIFELQKEQAELVMQASQSIYIPGFWFLPTRRNKRMKEINKEVQASLRTIIDNRLKAMKAGEASSGDLLGILLESNFREIQQHGNKNIGMSIKDVIEECKLFYFAGQETTSSLLVWTMILLSRHPNWQTRAREEVLQVFGNNKPDVDGLNHLKIVTMILYEALRLYPPWNCTSSNYS</sequence>
<evidence type="ECO:0008006" key="14">
    <source>
        <dbReference type="Google" id="ProtNLM"/>
    </source>
</evidence>
<keyword evidence="9" id="KW-0503">Monooxygenase</keyword>
<keyword evidence="4 11" id="KW-0812">Transmembrane</keyword>
<organism evidence="12 13">
    <name type="scientific">Nyssa sinensis</name>
    <dbReference type="NCBI Taxonomy" id="561372"/>
    <lineage>
        <taxon>Eukaryota</taxon>
        <taxon>Viridiplantae</taxon>
        <taxon>Streptophyta</taxon>
        <taxon>Embryophyta</taxon>
        <taxon>Tracheophyta</taxon>
        <taxon>Spermatophyta</taxon>
        <taxon>Magnoliopsida</taxon>
        <taxon>eudicotyledons</taxon>
        <taxon>Gunneridae</taxon>
        <taxon>Pentapetalae</taxon>
        <taxon>asterids</taxon>
        <taxon>Cornales</taxon>
        <taxon>Nyssaceae</taxon>
        <taxon>Nyssa</taxon>
    </lineage>
</organism>
<evidence type="ECO:0000256" key="2">
    <source>
        <dbReference type="ARBA" id="ARBA00010617"/>
    </source>
</evidence>
<evidence type="ECO:0000256" key="3">
    <source>
        <dbReference type="ARBA" id="ARBA00022617"/>
    </source>
</evidence>
<evidence type="ECO:0000256" key="6">
    <source>
        <dbReference type="ARBA" id="ARBA00022989"/>
    </source>
</evidence>
<dbReference type="GO" id="GO:0016020">
    <property type="term" value="C:membrane"/>
    <property type="evidence" value="ECO:0007669"/>
    <property type="project" value="UniProtKB-SubCell"/>
</dbReference>
<evidence type="ECO:0000256" key="9">
    <source>
        <dbReference type="ARBA" id="ARBA00023033"/>
    </source>
</evidence>
<keyword evidence="13" id="KW-1185">Reference proteome</keyword>
<evidence type="ECO:0000256" key="10">
    <source>
        <dbReference type="ARBA" id="ARBA00023136"/>
    </source>
</evidence>
<evidence type="ECO:0000256" key="1">
    <source>
        <dbReference type="ARBA" id="ARBA00004370"/>
    </source>
</evidence>
<dbReference type="PRINTS" id="PR00463">
    <property type="entry name" value="EP450I"/>
</dbReference>
<keyword evidence="10 11" id="KW-0472">Membrane</keyword>
<dbReference type="InterPro" id="IPR001128">
    <property type="entry name" value="Cyt_P450"/>
</dbReference>
<dbReference type="GO" id="GO:0016705">
    <property type="term" value="F:oxidoreductase activity, acting on paired donors, with incorporation or reduction of molecular oxygen"/>
    <property type="evidence" value="ECO:0007669"/>
    <property type="project" value="InterPro"/>
</dbReference>
<dbReference type="Gene3D" id="1.10.630.10">
    <property type="entry name" value="Cytochrome P450"/>
    <property type="match status" value="1"/>
</dbReference>